<organism evidence="1 2">
    <name type="scientific">Chryseobacterium salviniae</name>
    <dbReference type="NCBI Taxonomy" id="3101750"/>
    <lineage>
        <taxon>Bacteria</taxon>
        <taxon>Pseudomonadati</taxon>
        <taxon>Bacteroidota</taxon>
        <taxon>Flavobacteriia</taxon>
        <taxon>Flavobacteriales</taxon>
        <taxon>Weeksellaceae</taxon>
        <taxon>Chryseobacterium group</taxon>
        <taxon>Chryseobacterium</taxon>
    </lineage>
</organism>
<dbReference type="EMBL" id="JAYLAA010000008">
    <property type="protein sequence ID" value="MEC3874440.1"/>
    <property type="molecule type" value="Genomic_DNA"/>
</dbReference>
<gene>
    <name evidence="1" type="ORF">SOP96_01795</name>
</gene>
<dbReference type="RefSeq" id="WP_326319524.1">
    <property type="nucleotide sequence ID" value="NZ_JAYLAA010000008.1"/>
</dbReference>
<evidence type="ECO:0000313" key="1">
    <source>
        <dbReference type="EMBL" id="MEC3874440.1"/>
    </source>
</evidence>
<evidence type="ECO:0000313" key="2">
    <source>
        <dbReference type="Proteomes" id="UP001348397"/>
    </source>
</evidence>
<evidence type="ECO:0008006" key="3">
    <source>
        <dbReference type="Google" id="ProtNLM"/>
    </source>
</evidence>
<reference evidence="1 2" key="1">
    <citation type="submission" date="2024-01" db="EMBL/GenBank/DDBJ databases">
        <title>Chryseobacterium sp. T9W2-O.</title>
        <authorList>
            <person name="Maltman C."/>
        </authorList>
    </citation>
    <scope>NUCLEOTIDE SEQUENCE [LARGE SCALE GENOMIC DNA]</scope>
    <source>
        <strain evidence="1 2">T9W2-O</strain>
    </source>
</reference>
<dbReference type="Proteomes" id="UP001348397">
    <property type="component" value="Unassembled WGS sequence"/>
</dbReference>
<comment type="caution">
    <text evidence="1">The sequence shown here is derived from an EMBL/GenBank/DDBJ whole genome shotgun (WGS) entry which is preliminary data.</text>
</comment>
<name>A0ABU6HMZ6_9FLAO</name>
<protein>
    <recommendedName>
        <fullName evidence="3">YD repeat-containing protein</fullName>
    </recommendedName>
</protein>
<keyword evidence="2" id="KW-1185">Reference proteome</keyword>
<accession>A0ABU6HMZ6</accession>
<sequence length="1090" mass="122903">MKKNILFVFTILFLFINGQNNIDKSLPDIKPPSVETYKFSIYGVDFNNSSSGEFSYNFPFYNVGSSISIPVNLAYNSGVKVDDIGGNAGISWQLIAGGTISRIVRDEQDEISSSEWFPQTIDETADVNQIKGAAHPDNSIDTEYDWFSFSLSNGLSGQFYIDKNLNIHYNGGDGSRLSIVDKTIMVTQYGKNLEFILTDNQGNRYFFGGEEKFMERSRIDYKGADKYYTSGWYLAKVITNKNETINFDYAIENTRYFNSMGASFTVSESCCSVGVYENSGITKNKTTMFSLKPRLIAIDDDKVKIDFIYNKQRKDLLNDDGKLLTSVVVLAKQNGGTIKNYQLNYDDVNAGSVVTYYGLALSEQSTVNRHFLKSVEDIISKQKFKFEYYSKESIPARFSLATDFYGYSNGKSNQTPFANVQGQVPNYIFSKTSGWASANKEVEPTRTYLGNLKRIYYPTGGYSEITYESNSSMEPTQVEVFENAGLDVTRNCNNPKTVSKKFTFTSNGSPISYAAYASTDYSNCGQPDYHEIHAITIRDITTGQSVRSHNGDYNVGLVANKNLCFTGLSSDMSCPVPTVSGHIYEVQYSVTSYLGRIDGTVSIVYNSHNEIQNVLKHFGGSRVKKIEENNMENGSYTRSFFYTKLVDRISQRTSIANIIPPNTFDYLITKRNCKLECAVQQPPTTVFSSTPIPVYRFYKDNIISDFNDRSNKIFYKSITELINGNKVIERNYLYEGDTDASVYDPPILDAPHSNSGQIKRGLLQNEKQYSFKNGDFVIFKEIDNIYYFSQNSITSFIFRQNYSFNNGQIIYPNEQIANISYTFYKNYYGYSKLIESLSKENIEGKIMETRLNIDYNNTQHLQRNLEKTTSPDGSITQTTYQYAHEKNNQKLINANIIGIPLETTVIKKQNASDQGKTISKTETKYDNPAHLFPTSVLSYDLRTTASTEVTYDQYDSKGNLQQYTTKDGIPTAIIWGYNQTQPIAKIVGATYAQVSSLAAATISASDLDASNPSNEAALITALDNFRKDSTMAGYQITTYTYDPLIGVTTITPPSGIREVYIYDAANRLKEIRESSATGKLLKEFKYNYKN</sequence>
<proteinExistence type="predicted"/>
<dbReference type="Gene3D" id="2.180.10.10">
    <property type="entry name" value="RHS repeat-associated core"/>
    <property type="match status" value="1"/>
</dbReference>